<protein>
    <submittedName>
        <fullName evidence="2">Uncharacterized protein</fullName>
    </submittedName>
</protein>
<name>A0A6J4H7E7_9ACTN</name>
<proteinExistence type="predicted"/>
<evidence type="ECO:0000256" key="1">
    <source>
        <dbReference type="SAM" id="MobiDB-lite"/>
    </source>
</evidence>
<feature type="non-terminal residue" evidence="2">
    <location>
        <position position="1"/>
    </location>
</feature>
<organism evidence="2">
    <name type="scientific">uncultured Acidimicrobiales bacterium</name>
    <dbReference type="NCBI Taxonomy" id="310071"/>
    <lineage>
        <taxon>Bacteria</taxon>
        <taxon>Bacillati</taxon>
        <taxon>Actinomycetota</taxon>
        <taxon>Acidimicrobiia</taxon>
        <taxon>Acidimicrobiales</taxon>
        <taxon>environmental samples</taxon>
    </lineage>
</organism>
<evidence type="ECO:0000313" key="2">
    <source>
        <dbReference type="EMBL" id="CAA9216223.1"/>
    </source>
</evidence>
<sequence>WQNRNSPNCTEVARGRPTPPAPRPRPRSVGPEAPRARPGRSPRTTSPVTVPSTSRTSRRARRPPPPPA</sequence>
<feature type="region of interest" description="Disordered" evidence="1">
    <location>
        <begin position="1"/>
        <end position="68"/>
    </location>
</feature>
<dbReference type="AlphaFoldDB" id="A0A6J4H7E7"/>
<feature type="non-terminal residue" evidence="2">
    <location>
        <position position="68"/>
    </location>
</feature>
<reference evidence="2" key="1">
    <citation type="submission" date="2020-02" db="EMBL/GenBank/DDBJ databases">
        <authorList>
            <person name="Meier V. D."/>
        </authorList>
    </citation>
    <scope>NUCLEOTIDE SEQUENCE</scope>
    <source>
        <strain evidence="2">AVDCRST_MAG10</strain>
    </source>
</reference>
<dbReference type="EMBL" id="CADCTB010000026">
    <property type="protein sequence ID" value="CAA9216223.1"/>
    <property type="molecule type" value="Genomic_DNA"/>
</dbReference>
<accession>A0A6J4H7E7</accession>
<gene>
    <name evidence="2" type="ORF">AVDCRST_MAG10-373</name>
</gene>
<feature type="compositionally biased region" description="Low complexity" evidence="1">
    <location>
        <begin position="41"/>
        <end position="55"/>
    </location>
</feature>